<sequence>RFTLLRGIEWLQPQREAISSVQNSSSSNRTQPRLVVSAMQLHPVQGNLIQPIQTKG</sequence>
<name>A0A2J8N6K9_PANTR</name>
<dbReference type="Proteomes" id="UP000236370">
    <property type="component" value="Unassembled WGS sequence"/>
</dbReference>
<feature type="non-terminal residue" evidence="1">
    <location>
        <position position="1"/>
    </location>
</feature>
<proteinExistence type="predicted"/>
<dbReference type="EMBL" id="NBAG03000235">
    <property type="protein sequence ID" value="PNI67406.1"/>
    <property type="molecule type" value="Genomic_DNA"/>
</dbReference>
<evidence type="ECO:0000313" key="2">
    <source>
        <dbReference type="Proteomes" id="UP000236370"/>
    </source>
</evidence>
<dbReference type="AlphaFoldDB" id="A0A2J8N6K9"/>
<evidence type="ECO:0000313" key="1">
    <source>
        <dbReference type="EMBL" id="PNI67406.1"/>
    </source>
</evidence>
<gene>
    <name evidence="1" type="ORF">CK820_G0013584</name>
</gene>
<reference evidence="1 2" key="1">
    <citation type="submission" date="2017-12" db="EMBL/GenBank/DDBJ databases">
        <title>High-resolution comparative analysis of great ape genomes.</title>
        <authorList>
            <person name="Pollen A."/>
            <person name="Hastie A."/>
            <person name="Hormozdiari F."/>
            <person name="Dougherty M."/>
            <person name="Liu R."/>
            <person name="Chaisson M."/>
            <person name="Hoppe E."/>
            <person name="Hill C."/>
            <person name="Pang A."/>
            <person name="Hillier L."/>
            <person name="Baker C."/>
            <person name="Armstrong J."/>
            <person name="Shendure J."/>
            <person name="Paten B."/>
            <person name="Wilson R."/>
            <person name="Chao H."/>
            <person name="Schneider V."/>
            <person name="Ventura M."/>
            <person name="Kronenberg Z."/>
            <person name="Murali S."/>
            <person name="Gordon D."/>
            <person name="Cantsilieris S."/>
            <person name="Munson K."/>
            <person name="Nelson B."/>
            <person name="Raja A."/>
            <person name="Underwood J."/>
            <person name="Diekhans M."/>
            <person name="Fiddes I."/>
            <person name="Haussler D."/>
            <person name="Eichler E."/>
        </authorList>
    </citation>
    <scope>NUCLEOTIDE SEQUENCE [LARGE SCALE GENOMIC DNA]</scope>
    <source>
        <tissue evidence="1">Blood</tissue>
    </source>
</reference>
<protein>
    <submittedName>
        <fullName evidence="1">RGSL1 isoform 3</fullName>
    </submittedName>
</protein>
<comment type="caution">
    <text evidence="1">The sequence shown here is derived from an EMBL/GenBank/DDBJ whole genome shotgun (WGS) entry which is preliminary data.</text>
</comment>
<organism evidence="1 2">
    <name type="scientific">Pan troglodytes</name>
    <name type="common">Chimpanzee</name>
    <dbReference type="NCBI Taxonomy" id="9598"/>
    <lineage>
        <taxon>Eukaryota</taxon>
        <taxon>Metazoa</taxon>
        <taxon>Chordata</taxon>
        <taxon>Craniata</taxon>
        <taxon>Vertebrata</taxon>
        <taxon>Euteleostomi</taxon>
        <taxon>Mammalia</taxon>
        <taxon>Eutheria</taxon>
        <taxon>Euarchontoglires</taxon>
        <taxon>Primates</taxon>
        <taxon>Haplorrhini</taxon>
        <taxon>Catarrhini</taxon>
        <taxon>Hominidae</taxon>
        <taxon>Pan</taxon>
    </lineage>
</organism>
<accession>A0A2J8N6K9</accession>